<dbReference type="STRING" id="1122142.SAMN02910414_01178"/>
<name>A0A1H3IJ76_9FIRM</name>
<dbReference type="Proteomes" id="UP000183918">
    <property type="component" value="Unassembled WGS sequence"/>
</dbReference>
<gene>
    <name evidence="3" type="ORF">SAMN02910414_01178</name>
</gene>
<dbReference type="EMBL" id="FNPG01000012">
    <property type="protein sequence ID" value="SDY27722.1"/>
    <property type="molecule type" value="Genomic_DNA"/>
</dbReference>
<evidence type="ECO:0000256" key="1">
    <source>
        <dbReference type="SAM" id="Coils"/>
    </source>
</evidence>
<proteinExistence type="predicted"/>
<dbReference type="RefSeq" id="WP_074717015.1">
    <property type="nucleotide sequence ID" value="NZ_FNPG01000012.1"/>
</dbReference>
<accession>A0A1H3IJ76</accession>
<organism evidence="3 4">
    <name type="scientific">Lachnobacterium bovis DSM 14045</name>
    <dbReference type="NCBI Taxonomy" id="1122142"/>
    <lineage>
        <taxon>Bacteria</taxon>
        <taxon>Bacillati</taxon>
        <taxon>Bacillota</taxon>
        <taxon>Clostridia</taxon>
        <taxon>Lachnospirales</taxon>
        <taxon>Lachnospiraceae</taxon>
        <taxon>Lachnobacterium</taxon>
    </lineage>
</organism>
<keyword evidence="2" id="KW-0472">Membrane</keyword>
<dbReference type="Pfam" id="PF04977">
    <property type="entry name" value="DivIC"/>
    <property type="match status" value="1"/>
</dbReference>
<protein>
    <submittedName>
        <fullName evidence="3">Cell division protein DivIC</fullName>
    </submittedName>
</protein>
<evidence type="ECO:0000313" key="3">
    <source>
        <dbReference type="EMBL" id="SDY27722.1"/>
    </source>
</evidence>
<keyword evidence="4" id="KW-1185">Reference proteome</keyword>
<keyword evidence="2" id="KW-0812">Transmembrane</keyword>
<dbReference type="InterPro" id="IPR007060">
    <property type="entry name" value="FtsL/DivIC"/>
</dbReference>
<keyword evidence="1" id="KW-0175">Coiled coil</keyword>
<dbReference type="GO" id="GO:0051301">
    <property type="term" value="P:cell division"/>
    <property type="evidence" value="ECO:0007669"/>
    <property type="project" value="UniProtKB-KW"/>
</dbReference>
<reference evidence="3 4" key="1">
    <citation type="submission" date="2016-10" db="EMBL/GenBank/DDBJ databases">
        <authorList>
            <person name="de Groot N.N."/>
        </authorList>
    </citation>
    <scope>NUCLEOTIDE SEQUENCE [LARGE SCALE GENOMIC DNA]</scope>
    <source>
        <strain evidence="3 4">DSM 14045</strain>
    </source>
</reference>
<feature type="transmembrane region" description="Helical" evidence="2">
    <location>
        <begin position="12"/>
        <end position="32"/>
    </location>
</feature>
<keyword evidence="3" id="KW-0132">Cell division</keyword>
<feature type="coiled-coil region" evidence="1">
    <location>
        <begin position="34"/>
        <end position="62"/>
    </location>
</feature>
<evidence type="ECO:0000256" key="2">
    <source>
        <dbReference type="SAM" id="Phobius"/>
    </source>
</evidence>
<keyword evidence="3" id="KW-0131">Cell cycle</keyword>
<dbReference type="AlphaFoldDB" id="A0A1H3IJ76"/>
<evidence type="ECO:0000313" key="4">
    <source>
        <dbReference type="Proteomes" id="UP000183918"/>
    </source>
</evidence>
<sequence>MKIRRKVRNTKIFAIAGVIAVVFVGAMSYNVYSMKKQNKEYVQEQKNLKKKIKNEKQRTKQIKKYEEYTKSKEYIENTAKSKLGLANDNEIIFKEESK</sequence>
<keyword evidence="2" id="KW-1133">Transmembrane helix</keyword>